<reference evidence="1 2" key="1">
    <citation type="submission" date="2019-06" db="EMBL/GenBank/DDBJ databases">
        <title>Genome of Acinetobacter radioresistens APH1, a phenol degrading strain.</title>
        <authorList>
            <person name="Liu Y."/>
        </authorList>
    </citation>
    <scope>NUCLEOTIDE SEQUENCE [LARGE SCALE GENOMIC DNA]</scope>
    <source>
        <strain evidence="1 2">APH1</strain>
    </source>
</reference>
<organism evidence="1 2">
    <name type="scientific">Acinetobacter radioresistens</name>
    <dbReference type="NCBI Taxonomy" id="40216"/>
    <lineage>
        <taxon>Bacteria</taxon>
        <taxon>Pseudomonadati</taxon>
        <taxon>Pseudomonadota</taxon>
        <taxon>Gammaproteobacteria</taxon>
        <taxon>Moraxellales</taxon>
        <taxon>Moraxellaceae</taxon>
        <taxon>Acinetobacter</taxon>
    </lineage>
</organism>
<dbReference type="Proteomes" id="UP000314285">
    <property type="component" value="Unassembled WGS sequence"/>
</dbReference>
<evidence type="ECO:0000313" key="2">
    <source>
        <dbReference type="Proteomes" id="UP000314285"/>
    </source>
</evidence>
<proteinExistence type="predicted"/>
<dbReference type="RefSeq" id="WP_005015290.1">
    <property type="nucleotide sequence ID" value="NZ_CABKOV010000018.1"/>
</dbReference>
<sequence length="252" mass="29540">MAKNWLIRTNQSITFLPMIIVIFIGLIGYEWLRAELVGSWALFIALLLLGRFLNLVQAVILSVLIFLLFFIYLLFDIQNTNFDTSTKILQLFILPIAPLFLSIYYEIMSTNQETDNLLDAYRKNLTYSILPIGSYQYNHLQFQRMLSLNMIQNYAEIRVDITNHELLRDMLQVDEFKAVQQKIFDVLETQRTLPHFYFTDTRLSIIRIIIITDGDFSKVKELAEQLRVLDLLKMQITINTHTVEESSSEVLQ</sequence>
<accession>A0A2T1J3Y0</accession>
<evidence type="ECO:0000313" key="1">
    <source>
        <dbReference type="EMBL" id="TNX93582.1"/>
    </source>
</evidence>
<dbReference type="AlphaFoldDB" id="A0A2T1J3Y0"/>
<dbReference type="KEGG" id="arj:DOM24_03815"/>
<gene>
    <name evidence="1" type="ORF">FHY67_03850</name>
</gene>
<dbReference type="EMBL" id="VFBM01000002">
    <property type="protein sequence ID" value="TNX93582.1"/>
    <property type="molecule type" value="Genomic_DNA"/>
</dbReference>
<name>A0A2T1J3Y0_ACIRA</name>
<comment type="caution">
    <text evidence="1">The sequence shown here is derived from an EMBL/GenBank/DDBJ whole genome shotgun (WGS) entry which is preliminary data.</text>
</comment>
<dbReference type="STRING" id="40216.GCA_001917365_00690"/>
<dbReference type="GeneID" id="56305205"/>
<protein>
    <submittedName>
        <fullName evidence="1">Uncharacterized protein</fullName>
    </submittedName>
</protein>